<reference evidence="3" key="1">
    <citation type="journal article" date="2019" name="Int. J. Syst. Evol. Microbiol.">
        <title>The Global Catalogue of Microorganisms (GCM) 10K type strain sequencing project: providing services to taxonomists for standard genome sequencing and annotation.</title>
        <authorList>
            <consortium name="The Broad Institute Genomics Platform"/>
            <consortium name="The Broad Institute Genome Sequencing Center for Infectious Disease"/>
            <person name="Wu L."/>
            <person name="Ma J."/>
        </authorList>
    </citation>
    <scope>NUCLEOTIDE SEQUENCE [LARGE SCALE GENOMIC DNA]</scope>
    <source>
        <strain evidence="3">CCUG 62953</strain>
    </source>
</reference>
<sequence>MSFVRPEARATLRRWAEAGIGLGVMALGLWLALGTGGILGWIGWAVALAGAAMSIAGVQRARFRRGSDGPGIVDVTEARISYFGPLTGGVAALDDLGALALDRNGRPAHWILQRSGEPDLFIPVSAEGADRLFDAFARLPGLRTERLLRALEDDRPGRVELWRRPGHAPVTAIGLH</sequence>
<evidence type="ECO:0000313" key="2">
    <source>
        <dbReference type="EMBL" id="MFD1340909.1"/>
    </source>
</evidence>
<comment type="caution">
    <text evidence="2">The sequence shown here is derived from an EMBL/GenBank/DDBJ whole genome shotgun (WGS) entry which is preliminary data.</text>
</comment>
<keyword evidence="1" id="KW-1133">Transmembrane helix</keyword>
<accession>A0ABW3ZCW3</accession>
<evidence type="ECO:0000256" key="1">
    <source>
        <dbReference type="SAM" id="Phobius"/>
    </source>
</evidence>
<protein>
    <submittedName>
        <fullName evidence="2">Uncharacterized protein</fullName>
    </submittedName>
</protein>
<organism evidence="2 3">
    <name type="scientific">Litorisediminicola beolgyonensis</name>
    <dbReference type="NCBI Taxonomy" id="1173614"/>
    <lineage>
        <taxon>Bacteria</taxon>
        <taxon>Pseudomonadati</taxon>
        <taxon>Pseudomonadota</taxon>
        <taxon>Alphaproteobacteria</taxon>
        <taxon>Rhodobacterales</taxon>
        <taxon>Paracoccaceae</taxon>
        <taxon>Litorisediminicola</taxon>
    </lineage>
</organism>
<gene>
    <name evidence="2" type="ORF">ACFQ4E_00570</name>
</gene>
<keyword evidence="1" id="KW-0472">Membrane</keyword>
<feature type="transmembrane region" description="Helical" evidence="1">
    <location>
        <begin position="12"/>
        <end position="32"/>
    </location>
</feature>
<feature type="transmembrane region" description="Helical" evidence="1">
    <location>
        <begin position="38"/>
        <end position="58"/>
    </location>
</feature>
<dbReference type="RefSeq" id="WP_386800968.1">
    <property type="nucleotide sequence ID" value="NZ_JBHTMU010000001.1"/>
</dbReference>
<name>A0ABW3ZCW3_9RHOB</name>
<keyword evidence="1" id="KW-0812">Transmembrane</keyword>
<dbReference type="EMBL" id="JBHTMU010000001">
    <property type="protein sequence ID" value="MFD1340909.1"/>
    <property type="molecule type" value="Genomic_DNA"/>
</dbReference>
<dbReference type="Proteomes" id="UP001597135">
    <property type="component" value="Unassembled WGS sequence"/>
</dbReference>
<keyword evidence="3" id="KW-1185">Reference proteome</keyword>
<proteinExistence type="predicted"/>
<evidence type="ECO:0000313" key="3">
    <source>
        <dbReference type="Proteomes" id="UP001597135"/>
    </source>
</evidence>